<evidence type="ECO:0000313" key="5">
    <source>
        <dbReference type="Proteomes" id="UP000324479"/>
    </source>
</evidence>
<dbReference type="AlphaFoldDB" id="A0A5M6CYV5"/>
<gene>
    <name evidence="4" type="ORF">FYK55_20510</name>
</gene>
<proteinExistence type="predicted"/>
<keyword evidence="4" id="KW-0645">Protease</keyword>
<keyword evidence="2" id="KW-0812">Transmembrane</keyword>
<accession>A0A5M6CYV5</accession>
<dbReference type="GO" id="GO:0004175">
    <property type="term" value="F:endopeptidase activity"/>
    <property type="evidence" value="ECO:0007669"/>
    <property type="project" value="UniProtKB-ARBA"/>
</dbReference>
<keyword evidence="4" id="KW-0378">Hydrolase</keyword>
<keyword evidence="4" id="KW-0482">Metalloprotease</keyword>
<dbReference type="Proteomes" id="UP000324479">
    <property type="component" value="Unassembled WGS sequence"/>
</dbReference>
<evidence type="ECO:0000256" key="2">
    <source>
        <dbReference type="SAM" id="Phobius"/>
    </source>
</evidence>
<comment type="caution">
    <text evidence="4">The sequence shown here is derived from an EMBL/GenBank/DDBJ whole genome shotgun (WGS) entry which is preliminary data.</text>
</comment>
<dbReference type="RefSeq" id="WP_150078342.1">
    <property type="nucleotide sequence ID" value="NZ_VWOX01000013.1"/>
</dbReference>
<dbReference type="GO" id="GO:0080120">
    <property type="term" value="P:CAAX-box protein maturation"/>
    <property type="evidence" value="ECO:0007669"/>
    <property type="project" value="UniProtKB-ARBA"/>
</dbReference>
<feature type="transmembrane region" description="Helical" evidence="2">
    <location>
        <begin position="147"/>
        <end position="164"/>
    </location>
</feature>
<dbReference type="Pfam" id="PF02517">
    <property type="entry name" value="Rce1-like"/>
    <property type="match status" value="1"/>
</dbReference>
<dbReference type="GO" id="GO:0008237">
    <property type="term" value="F:metallopeptidase activity"/>
    <property type="evidence" value="ECO:0007669"/>
    <property type="project" value="UniProtKB-KW"/>
</dbReference>
<dbReference type="EMBL" id="VWOX01000013">
    <property type="protein sequence ID" value="KAA5540401.1"/>
    <property type="molecule type" value="Genomic_DNA"/>
</dbReference>
<keyword evidence="2" id="KW-0472">Membrane</keyword>
<dbReference type="InterPro" id="IPR003675">
    <property type="entry name" value="Rce1/LyrA-like_dom"/>
</dbReference>
<feature type="transmembrane region" description="Helical" evidence="2">
    <location>
        <begin position="234"/>
        <end position="256"/>
    </location>
</feature>
<feature type="transmembrane region" description="Helical" evidence="2">
    <location>
        <begin position="90"/>
        <end position="108"/>
    </location>
</feature>
<evidence type="ECO:0000256" key="1">
    <source>
        <dbReference type="SAM" id="MobiDB-lite"/>
    </source>
</evidence>
<dbReference type="GO" id="GO:0006508">
    <property type="term" value="P:proteolysis"/>
    <property type="evidence" value="ECO:0007669"/>
    <property type="project" value="UniProtKB-KW"/>
</dbReference>
<feature type="transmembrane region" description="Helical" evidence="2">
    <location>
        <begin position="28"/>
        <end position="45"/>
    </location>
</feature>
<evidence type="ECO:0000259" key="3">
    <source>
        <dbReference type="Pfam" id="PF02517"/>
    </source>
</evidence>
<feature type="transmembrane region" description="Helical" evidence="2">
    <location>
        <begin position="57"/>
        <end position="78"/>
    </location>
</feature>
<keyword evidence="5" id="KW-1185">Reference proteome</keyword>
<reference evidence="4 5" key="1">
    <citation type="submission" date="2019-08" db="EMBL/GenBank/DDBJ databases">
        <authorList>
            <person name="Dhanesh K."/>
            <person name="Kumar G."/>
            <person name="Sasikala C."/>
            <person name="Venkata Ramana C."/>
        </authorList>
    </citation>
    <scope>NUCLEOTIDE SEQUENCE [LARGE SCALE GENOMIC DNA]</scope>
    <source>
        <strain evidence="4 5">JC645</strain>
    </source>
</reference>
<sequence length="257" mass="28313">MSDPQKDDPAAAGASVDSGDQSSWRSKAAMIVPLAIFFALGAVIDTSPKVDGDVIDASAYLTLVAARVLLMTGSLIFFTRQIATQFQWSVDRLGVIVGIVGALLWIGICEMQIERGGIAWLGLSPDWLPEREGVNPWMAFPGAGERGVFLILRFVLLVICVPIAEELFMRGFLMRAVEVEDWTRLPLSQIGRTGLVVGTVYAIASHPGEAIAATLWFSLVSWLMLRTGRFWNCVLAHAITNLLLGVYVCLFERWWLW</sequence>
<keyword evidence="2" id="KW-1133">Transmembrane helix</keyword>
<protein>
    <submittedName>
        <fullName evidence="4">CPBP family intramembrane metalloprotease</fullName>
    </submittedName>
</protein>
<name>A0A5M6CYV5_9BACT</name>
<organism evidence="4 5">
    <name type="scientific">Roseiconus nitratireducens</name>
    <dbReference type="NCBI Taxonomy" id="2605748"/>
    <lineage>
        <taxon>Bacteria</taxon>
        <taxon>Pseudomonadati</taxon>
        <taxon>Planctomycetota</taxon>
        <taxon>Planctomycetia</taxon>
        <taxon>Pirellulales</taxon>
        <taxon>Pirellulaceae</taxon>
        <taxon>Roseiconus</taxon>
    </lineage>
</organism>
<evidence type="ECO:0000313" key="4">
    <source>
        <dbReference type="EMBL" id="KAA5540401.1"/>
    </source>
</evidence>
<feature type="region of interest" description="Disordered" evidence="1">
    <location>
        <begin position="1"/>
        <end position="21"/>
    </location>
</feature>
<feature type="domain" description="CAAX prenyl protease 2/Lysostaphin resistance protein A-like" evidence="3">
    <location>
        <begin position="149"/>
        <end position="243"/>
    </location>
</feature>